<evidence type="ECO:0000256" key="1">
    <source>
        <dbReference type="SAM" id="Phobius"/>
    </source>
</evidence>
<evidence type="ECO:0000313" key="2">
    <source>
        <dbReference type="EMBL" id="RHN05600.1"/>
    </source>
</evidence>
<feature type="transmembrane region" description="Helical" evidence="1">
    <location>
        <begin position="205"/>
        <end position="229"/>
    </location>
</feature>
<keyword evidence="1" id="KW-0472">Membrane</keyword>
<proteinExistence type="predicted"/>
<organism evidence="2 3">
    <name type="scientific">Anaerobutyricum hallii</name>
    <dbReference type="NCBI Taxonomy" id="39488"/>
    <lineage>
        <taxon>Bacteria</taxon>
        <taxon>Bacillati</taxon>
        <taxon>Bacillota</taxon>
        <taxon>Clostridia</taxon>
        <taxon>Lachnospirales</taxon>
        <taxon>Lachnospiraceae</taxon>
        <taxon>Anaerobutyricum</taxon>
    </lineage>
</organism>
<comment type="caution">
    <text evidence="2">The sequence shown here is derived from an EMBL/GenBank/DDBJ whole genome shotgun (WGS) entry which is preliminary data.</text>
</comment>
<sequence length="235" mass="27897">MFFQITCLLKDLHLNKYYYITQRRIHIVNKLIKLDYRLISSQIIIILCAILFSVYLGVFKAMPTFSIGILFMMTFIFSTVPFNVSSYYKSCFYNMLPVSTKKKVLARYCYLFINIFLSTLLSFIIFYYAGRKYSIDDSMGYYKIIFIIAITCLSLCSVQYVIYYKIENIRNQQFAVWFRLIPAFALMFFVNIFSERASHFLYFNYFHLLILTGISIFILSICIALSFYINAHKKN</sequence>
<feature type="transmembrane region" description="Helical" evidence="1">
    <location>
        <begin position="38"/>
        <end position="59"/>
    </location>
</feature>
<dbReference type="InterPro" id="IPR025699">
    <property type="entry name" value="ABC2_memb-like"/>
</dbReference>
<keyword evidence="1" id="KW-0812">Transmembrane</keyword>
<evidence type="ECO:0008006" key="4">
    <source>
        <dbReference type="Google" id="ProtNLM"/>
    </source>
</evidence>
<gene>
    <name evidence="2" type="ORF">DWZ29_16660</name>
</gene>
<dbReference type="AlphaFoldDB" id="A0A415TR77"/>
<evidence type="ECO:0000313" key="3">
    <source>
        <dbReference type="Proteomes" id="UP000283700"/>
    </source>
</evidence>
<dbReference type="EMBL" id="QRQO01000089">
    <property type="protein sequence ID" value="RHN05600.1"/>
    <property type="molecule type" value="Genomic_DNA"/>
</dbReference>
<dbReference type="Pfam" id="PF13346">
    <property type="entry name" value="ABC2_membrane_5"/>
    <property type="match status" value="1"/>
</dbReference>
<reference evidence="2 3" key="1">
    <citation type="submission" date="2018-08" db="EMBL/GenBank/DDBJ databases">
        <title>A genome reference for cultivated species of the human gut microbiota.</title>
        <authorList>
            <person name="Zou Y."/>
            <person name="Xue W."/>
            <person name="Luo G."/>
        </authorList>
    </citation>
    <scope>NUCLEOTIDE SEQUENCE [LARGE SCALE GENOMIC DNA]</scope>
    <source>
        <strain evidence="2 3">AF31-17AC</strain>
    </source>
</reference>
<protein>
    <recommendedName>
        <fullName evidence="4">ABC-2 transporter permease</fullName>
    </recommendedName>
</protein>
<accession>A0A415TR77</accession>
<feature type="transmembrane region" description="Helical" evidence="1">
    <location>
        <begin position="174"/>
        <end position="193"/>
    </location>
</feature>
<name>A0A415TR77_9FIRM</name>
<feature type="transmembrane region" description="Helical" evidence="1">
    <location>
        <begin position="141"/>
        <end position="162"/>
    </location>
</feature>
<keyword evidence="1" id="KW-1133">Transmembrane helix</keyword>
<feature type="transmembrane region" description="Helical" evidence="1">
    <location>
        <begin position="65"/>
        <end position="88"/>
    </location>
</feature>
<feature type="transmembrane region" description="Helical" evidence="1">
    <location>
        <begin position="108"/>
        <end position="129"/>
    </location>
</feature>
<dbReference type="Proteomes" id="UP000283700">
    <property type="component" value="Unassembled WGS sequence"/>
</dbReference>